<evidence type="ECO:0000256" key="3">
    <source>
        <dbReference type="PIRSR" id="PIRSR602480-1"/>
    </source>
</evidence>
<evidence type="ECO:0000256" key="4">
    <source>
        <dbReference type="RuleBase" id="RU363071"/>
    </source>
</evidence>
<protein>
    <recommendedName>
        <fullName evidence="4">Phospho-2-dehydro-3-deoxyheptonate aldolase</fullName>
        <ecNumber evidence="4">2.5.1.54</ecNumber>
    </recommendedName>
</protein>
<accession>A0A1Q5TRZ0</accession>
<dbReference type="Gene3D" id="3.20.20.70">
    <property type="entry name" value="Aldolase class I"/>
    <property type="match status" value="1"/>
</dbReference>
<dbReference type="STRING" id="1873482.Xedl_02084"/>
<dbReference type="InterPro" id="IPR013785">
    <property type="entry name" value="Aldolase_TIM"/>
</dbReference>
<evidence type="ECO:0000313" key="6">
    <source>
        <dbReference type="Proteomes" id="UP000186268"/>
    </source>
</evidence>
<dbReference type="SUPFAM" id="SSF51569">
    <property type="entry name" value="Aldolase"/>
    <property type="match status" value="1"/>
</dbReference>
<feature type="binding site" evidence="3">
    <location>
        <position position="236"/>
    </location>
    <ligand>
        <name>phosphoenolpyruvate</name>
        <dbReference type="ChEBI" id="CHEBI:58702"/>
    </ligand>
</feature>
<comment type="similarity">
    <text evidence="1 4">Belongs to the class-II DAHP synthase family.</text>
</comment>
<dbReference type="EMBL" id="MKGQ01000012">
    <property type="protein sequence ID" value="OKP02970.1"/>
    <property type="molecule type" value="Genomic_DNA"/>
</dbReference>
<feature type="binding site" evidence="3">
    <location>
        <position position="340"/>
    </location>
    <ligand>
        <name>Mn(2+)</name>
        <dbReference type="ChEBI" id="CHEBI:29035"/>
    </ligand>
</feature>
<keyword evidence="6" id="KW-1185">Reference proteome</keyword>
<feature type="binding site" evidence="3">
    <location>
        <position position="64"/>
    </location>
    <ligand>
        <name>Mn(2+)</name>
        <dbReference type="ChEBI" id="CHEBI:29035"/>
    </ligand>
</feature>
<evidence type="ECO:0000256" key="2">
    <source>
        <dbReference type="ARBA" id="ARBA00022679"/>
    </source>
</evidence>
<dbReference type="OrthoDB" id="9766852at2"/>
<gene>
    <name evidence="5" type="ORF">Xedl_02084</name>
</gene>
<evidence type="ECO:0000313" key="5">
    <source>
        <dbReference type="EMBL" id="OKP02970.1"/>
    </source>
</evidence>
<proteinExistence type="inferred from homology"/>
<feature type="binding site" evidence="3">
    <location>
        <position position="103"/>
    </location>
    <ligand>
        <name>phosphoenolpyruvate</name>
        <dbReference type="ChEBI" id="CHEBI:58702"/>
    </ligand>
</feature>
<organism evidence="5 6">
    <name type="scientific">Xenorhabdus eapokensis</name>
    <dbReference type="NCBI Taxonomy" id="1873482"/>
    <lineage>
        <taxon>Bacteria</taxon>
        <taxon>Pseudomonadati</taxon>
        <taxon>Pseudomonadota</taxon>
        <taxon>Gammaproteobacteria</taxon>
        <taxon>Enterobacterales</taxon>
        <taxon>Morganellaceae</taxon>
        <taxon>Xenorhabdus</taxon>
    </lineage>
</organism>
<keyword evidence="3" id="KW-0464">Manganese</keyword>
<keyword evidence="3" id="KW-0170">Cobalt</keyword>
<sequence length="389" mass="44112">MDTLEIIGSSWQQPIWNNLVTLSYIKKELLGLPPLINYKKLTHFYNQLEKVWLHKAVIIQMGDCAERIIECDQQSVVPKIDLLHELSNIFSTLLNKPVITVGRIAGQYAKPRSNAIEKYRNTTLPVWRGDSINSPEPVSDARINDPKRMLISYHAASQTLSTIDDYIRSRPDMNLQVWTSHEALLLDYEHSQLRTTPDGRRYLGSTHWPWIGIRTLDLNSPHVEMLSNIDNPVACKISDKVSPDLITGLCKKLNPQKIPGRLTFITRFGHKHIHKLGPLVDAVLETGIPVLWMCDPMHGNTTKTANGNKQRIFDEMVDEVTSFQIQLAKRHACCAGIHLETTAEDIAECFGCGFNPKESELSNIVCDPRLNKIQAVELIKQWAINQEAL</sequence>
<keyword evidence="3" id="KW-0104">Cadmium</keyword>
<comment type="caution">
    <text evidence="5">The sequence shown here is derived from an EMBL/GenBank/DDBJ whole genome shotgun (WGS) entry which is preliminary data.</text>
</comment>
<keyword evidence="2 4" id="KW-0808">Transferase</keyword>
<feature type="binding site" evidence="3">
    <location>
        <position position="267"/>
    </location>
    <ligand>
        <name>phosphoenolpyruvate</name>
        <dbReference type="ChEBI" id="CHEBI:58702"/>
    </ligand>
</feature>
<dbReference type="PANTHER" id="PTHR21337:SF0">
    <property type="entry name" value="PHOSPHO-2-DEHYDRO-3-DEOXYHEPTONATE ALDOLASE"/>
    <property type="match status" value="1"/>
</dbReference>
<dbReference type="RefSeq" id="WP_074023628.1">
    <property type="nucleotide sequence ID" value="NZ_CAWNAG010000024.1"/>
</dbReference>
<dbReference type="GO" id="GO:0003849">
    <property type="term" value="F:3-deoxy-7-phosphoheptulonate synthase activity"/>
    <property type="evidence" value="ECO:0007669"/>
    <property type="project" value="UniProtKB-EC"/>
</dbReference>
<reference evidence="5 6" key="1">
    <citation type="submission" date="2016-09" db="EMBL/GenBank/DDBJ databases">
        <title>Xenorhabdus thuongxuanensis sp. nov. and Xenorhabdus eapokensis sp. nov., isolated from Steinernema species.</title>
        <authorList>
            <person name="Kaempfer P."/>
            <person name="Tobias N.J."/>
            <person name="Phan Ke L."/>
            <person name="Bode H.B."/>
            <person name="Glaeser S.P."/>
        </authorList>
    </citation>
    <scope>NUCLEOTIDE SEQUENCE [LARGE SCALE GENOMIC DNA]</scope>
    <source>
        <strain evidence="5 6">DL20</strain>
    </source>
</reference>
<evidence type="ECO:0000256" key="1">
    <source>
        <dbReference type="ARBA" id="ARBA00008911"/>
    </source>
</evidence>
<dbReference type="Pfam" id="PF01474">
    <property type="entry name" value="DAHP_synth_2"/>
    <property type="match status" value="2"/>
</dbReference>
<comment type="cofactor">
    <cofactor evidence="3">
        <name>Mn(2+)</name>
        <dbReference type="ChEBI" id="CHEBI:29035"/>
    </cofactor>
    <cofactor evidence="3">
        <name>Co(2+)</name>
        <dbReference type="ChEBI" id="CHEBI:48828"/>
    </cofactor>
    <cofactor evidence="3">
        <name>Cd(2+)</name>
        <dbReference type="ChEBI" id="CHEBI:48775"/>
    </cofactor>
    <text evidence="3">Binds 1 divalent cation per subunit. The enzyme is active with manganese, cobalt or cadmium ions.</text>
</comment>
<dbReference type="Proteomes" id="UP000186268">
    <property type="component" value="Unassembled WGS sequence"/>
</dbReference>
<comment type="catalytic activity">
    <reaction evidence="4">
        <text>D-erythrose 4-phosphate + phosphoenolpyruvate + H2O = 7-phospho-2-dehydro-3-deoxy-D-arabino-heptonate + phosphate</text>
        <dbReference type="Rhea" id="RHEA:14717"/>
        <dbReference type="ChEBI" id="CHEBI:15377"/>
        <dbReference type="ChEBI" id="CHEBI:16897"/>
        <dbReference type="ChEBI" id="CHEBI:43474"/>
        <dbReference type="ChEBI" id="CHEBI:58394"/>
        <dbReference type="ChEBI" id="CHEBI:58702"/>
        <dbReference type="EC" id="2.5.1.54"/>
    </reaction>
</comment>
<feature type="binding site" evidence="3">
    <location>
        <position position="367"/>
    </location>
    <ligand>
        <name>Mn(2+)</name>
        <dbReference type="ChEBI" id="CHEBI:29035"/>
    </ligand>
</feature>
<dbReference type="PANTHER" id="PTHR21337">
    <property type="entry name" value="PHOSPHO-2-DEHYDRO-3-DEOXYHEPTONATE ALDOLASE 1, 2"/>
    <property type="match status" value="1"/>
</dbReference>
<dbReference type="InterPro" id="IPR002480">
    <property type="entry name" value="DAHP_synth_2"/>
</dbReference>
<dbReference type="AlphaFoldDB" id="A0A1Q5TRZ0"/>
<dbReference type="EC" id="2.5.1.54" evidence="4"/>
<feature type="binding site" evidence="3">
    <location>
        <position position="298"/>
    </location>
    <ligand>
        <name>Mn(2+)</name>
        <dbReference type="ChEBI" id="CHEBI:29035"/>
    </ligand>
</feature>
<name>A0A1Q5TRZ0_9GAMM</name>
<dbReference type="GO" id="GO:0009073">
    <property type="term" value="P:aromatic amino acid family biosynthetic process"/>
    <property type="evidence" value="ECO:0007669"/>
    <property type="project" value="InterPro"/>
</dbReference>